<dbReference type="InterPro" id="IPR045423">
    <property type="entry name" value="DUF6510"/>
</dbReference>
<sequence>MNGWTGRPAPGGPGAGERGTGGPDGLGEDYLDGNALAGPLSEVFLIDMTSARGRCDSCGAVSAIAEARLYVNAPAMVLRCPSCSGVLLRVRRDGGQAVLDLRGFSYLTIDLG</sequence>
<comment type="caution">
    <text evidence="2">The sequence shown here is derived from an EMBL/GenBank/DDBJ whole genome shotgun (WGS) entry which is preliminary data.</text>
</comment>
<reference evidence="2" key="1">
    <citation type="submission" date="2022-01" db="EMBL/GenBank/DDBJ databases">
        <authorList>
            <person name="Jo J.-H."/>
            <person name="Im W.-T."/>
        </authorList>
    </citation>
    <scope>NUCLEOTIDE SEQUENCE</scope>
    <source>
        <strain evidence="2">I2-34</strain>
    </source>
</reference>
<evidence type="ECO:0000256" key="1">
    <source>
        <dbReference type="SAM" id="MobiDB-lite"/>
    </source>
</evidence>
<feature type="compositionally biased region" description="Gly residues" evidence="1">
    <location>
        <begin position="12"/>
        <end position="25"/>
    </location>
</feature>
<dbReference type="RefSeq" id="WP_237823674.1">
    <property type="nucleotide sequence ID" value="NZ_JAKLTQ010000016.1"/>
</dbReference>
<dbReference type="EMBL" id="JAKLTQ010000016">
    <property type="protein sequence ID" value="MCG2623742.1"/>
    <property type="molecule type" value="Genomic_DNA"/>
</dbReference>
<gene>
    <name evidence="2" type="ORF">LVY72_17750</name>
</gene>
<dbReference type="Pfam" id="PF20120">
    <property type="entry name" value="DUF6510"/>
    <property type="match status" value="1"/>
</dbReference>
<evidence type="ECO:0000313" key="3">
    <source>
        <dbReference type="Proteomes" id="UP001165368"/>
    </source>
</evidence>
<organism evidence="2 3">
    <name type="scientific">Arthrobacter hankyongi</name>
    <dbReference type="NCBI Taxonomy" id="2904801"/>
    <lineage>
        <taxon>Bacteria</taxon>
        <taxon>Bacillati</taxon>
        <taxon>Actinomycetota</taxon>
        <taxon>Actinomycetes</taxon>
        <taxon>Micrococcales</taxon>
        <taxon>Micrococcaceae</taxon>
        <taxon>Arthrobacter</taxon>
    </lineage>
</organism>
<protein>
    <submittedName>
        <fullName evidence="2">DUF6510 family protein</fullName>
    </submittedName>
</protein>
<dbReference type="Proteomes" id="UP001165368">
    <property type="component" value="Unassembled WGS sequence"/>
</dbReference>
<feature type="region of interest" description="Disordered" evidence="1">
    <location>
        <begin position="1"/>
        <end position="28"/>
    </location>
</feature>
<proteinExistence type="predicted"/>
<name>A0ABS9LAN8_9MICC</name>
<evidence type="ECO:0000313" key="2">
    <source>
        <dbReference type="EMBL" id="MCG2623742.1"/>
    </source>
</evidence>
<keyword evidence="3" id="KW-1185">Reference proteome</keyword>
<accession>A0ABS9LAN8</accession>